<reference evidence="2" key="1">
    <citation type="submission" date="2023-04" db="EMBL/GenBank/DDBJ databases">
        <title>Phytophthora lilii NBRC 32176.</title>
        <authorList>
            <person name="Ichikawa N."/>
            <person name="Sato H."/>
            <person name="Tonouchi N."/>
        </authorList>
    </citation>
    <scope>NUCLEOTIDE SEQUENCE</scope>
    <source>
        <strain evidence="2">NBRC 32176</strain>
    </source>
</reference>
<dbReference type="EMBL" id="BSXW01000494">
    <property type="protein sequence ID" value="GMF23910.1"/>
    <property type="molecule type" value="Genomic_DNA"/>
</dbReference>
<name>A0A9W6U2J3_9STRA</name>
<comment type="caution">
    <text evidence="2">The sequence shown here is derived from an EMBL/GenBank/DDBJ whole genome shotgun (WGS) entry which is preliminary data.</text>
</comment>
<feature type="region of interest" description="Disordered" evidence="1">
    <location>
        <begin position="82"/>
        <end position="113"/>
    </location>
</feature>
<evidence type="ECO:0000313" key="2">
    <source>
        <dbReference type="EMBL" id="GMF23910.1"/>
    </source>
</evidence>
<gene>
    <name evidence="2" type="ORF">Plil01_000972500</name>
</gene>
<evidence type="ECO:0000313" key="3">
    <source>
        <dbReference type="Proteomes" id="UP001165083"/>
    </source>
</evidence>
<organism evidence="2 3">
    <name type="scientific">Phytophthora lilii</name>
    <dbReference type="NCBI Taxonomy" id="2077276"/>
    <lineage>
        <taxon>Eukaryota</taxon>
        <taxon>Sar</taxon>
        <taxon>Stramenopiles</taxon>
        <taxon>Oomycota</taxon>
        <taxon>Peronosporomycetes</taxon>
        <taxon>Peronosporales</taxon>
        <taxon>Peronosporaceae</taxon>
        <taxon>Phytophthora</taxon>
    </lineage>
</organism>
<accession>A0A9W6U2J3</accession>
<dbReference type="AlphaFoldDB" id="A0A9W6U2J3"/>
<sequence length="147" mass="16264">MVKRVKIRVARREAQEDAAPSGRRLPLLEGDGGGIGGKRLTPRQHRELSERYGDRWEGQMLQILERTERSRSRSVSSEELAGVLNNIDGGDDDETKSVPHSNRIRTKDGNAHKTVDTAGNAALAEVLQQLDEADDISSLEDSDDVDF</sequence>
<feature type="region of interest" description="Disordered" evidence="1">
    <location>
        <begin position="1"/>
        <end position="46"/>
    </location>
</feature>
<protein>
    <submittedName>
        <fullName evidence="2">Unnamed protein product</fullName>
    </submittedName>
</protein>
<evidence type="ECO:0000256" key="1">
    <source>
        <dbReference type="SAM" id="MobiDB-lite"/>
    </source>
</evidence>
<proteinExistence type="predicted"/>
<dbReference type="Proteomes" id="UP001165083">
    <property type="component" value="Unassembled WGS sequence"/>
</dbReference>
<keyword evidence="3" id="KW-1185">Reference proteome</keyword>